<evidence type="ECO:0008006" key="5">
    <source>
        <dbReference type="Google" id="ProtNLM"/>
    </source>
</evidence>
<evidence type="ECO:0000256" key="2">
    <source>
        <dbReference type="SAM" id="Phobius"/>
    </source>
</evidence>
<feature type="transmembrane region" description="Helical" evidence="2">
    <location>
        <begin position="265"/>
        <end position="283"/>
    </location>
</feature>
<name>A0A409VXB1_9AGAR</name>
<organism evidence="3 4">
    <name type="scientific">Gymnopilus dilepis</name>
    <dbReference type="NCBI Taxonomy" id="231916"/>
    <lineage>
        <taxon>Eukaryota</taxon>
        <taxon>Fungi</taxon>
        <taxon>Dikarya</taxon>
        <taxon>Basidiomycota</taxon>
        <taxon>Agaricomycotina</taxon>
        <taxon>Agaricomycetes</taxon>
        <taxon>Agaricomycetidae</taxon>
        <taxon>Agaricales</taxon>
        <taxon>Agaricineae</taxon>
        <taxon>Hymenogastraceae</taxon>
        <taxon>Gymnopilus</taxon>
    </lineage>
</organism>
<dbReference type="OrthoDB" id="3265004at2759"/>
<keyword evidence="2" id="KW-1133">Transmembrane helix</keyword>
<feature type="transmembrane region" description="Helical" evidence="2">
    <location>
        <begin position="108"/>
        <end position="127"/>
    </location>
</feature>
<dbReference type="InParanoid" id="A0A409VXB1"/>
<keyword evidence="4" id="KW-1185">Reference proteome</keyword>
<feature type="transmembrane region" description="Helical" evidence="2">
    <location>
        <begin position="51"/>
        <end position="68"/>
    </location>
</feature>
<keyword evidence="2" id="KW-0812">Transmembrane</keyword>
<feature type="transmembrane region" description="Helical" evidence="2">
    <location>
        <begin position="26"/>
        <end position="44"/>
    </location>
</feature>
<feature type="transmembrane region" description="Helical" evidence="2">
    <location>
        <begin position="221"/>
        <end position="245"/>
    </location>
</feature>
<comment type="caution">
    <text evidence="3">The sequence shown here is derived from an EMBL/GenBank/DDBJ whole genome shotgun (WGS) entry which is preliminary data.</text>
</comment>
<evidence type="ECO:0000313" key="3">
    <source>
        <dbReference type="EMBL" id="PPQ70905.1"/>
    </source>
</evidence>
<dbReference type="AlphaFoldDB" id="A0A409VXB1"/>
<proteinExistence type="predicted"/>
<evidence type="ECO:0000313" key="4">
    <source>
        <dbReference type="Proteomes" id="UP000284706"/>
    </source>
</evidence>
<sequence>MTTQLPPVSVQEAVISSIVNTILFDVFLWGVYTIVYIGTLSTYLRKKSSRHWVVIATISLAYLVYVIQEIVNWNGFAWHIVYSSHSQEDLFLGLVYGDGGNGSKWPTFVNDLCSFLLAGLADGLMIWRCYNVWDRSLRAIAIPCFLLFCEIVLDLVIILITCVEHLNPTTEQGFLLNKLLGASLFITFATTTLSTLLISYRIHTVAKEDITRSSKKLFKRVVEILVQSATAYSITTLANAIPTVISYTPDNAAPLFAAQTACYHISLFVAGVAPTIMVARVAFLDEENQSTSELEASHISDLRFHVRSTTLDARESKVENDDLESQESVVYPQT</sequence>
<evidence type="ECO:0000256" key="1">
    <source>
        <dbReference type="SAM" id="MobiDB-lite"/>
    </source>
</evidence>
<feature type="transmembrane region" description="Helical" evidence="2">
    <location>
        <begin position="139"/>
        <end position="160"/>
    </location>
</feature>
<gene>
    <name evidence="3" type="ORF">CVT26_014224</name>
</gene>
<feature type="region of interest" description="Disordered" evidence="1">
    <location>
        <begin position="315"/>
        <end position="334"/>
    </location>
</feature>
<protein>
    <recommendedName>
        <fullName evidence="5">G-protein coupled receptors family 1 profile domain-containing protein</fullName>
    </recommendedName>
</protein>
<dbReference type="EMBL" id="NHYE01005523">
    <property type="protein sequence ID" value="PPQ70905.1"/>
    <property type="molecule type" value="Genomic_DNA"/>
</dbReference>
<reference evidence="3 4" key="1">
    <citation type="journal article" date="2018" name="Evol. Lett.">
        <title>Horizontal gene cluster transfer increased hallucinogenic mushroom diversity.</title>
        <authorList>
            <person name="Reynolds H.T."/>
            <person name="Vijayakumar V."/>
            <person name="Gluck-Thaler E."/>
            <person name="Korotkin H.B."/>
            <person name="Matheny P.B."/>
            <person name="Slot J.C."/>
        </authorList>
    </citation>
    <scope>NUCLEOTIDE SEQUENCE [LARGE SCALE GENOMIC DNA]</scope>
    <source>
        <strain evidence="3 4">SRW20</strain>
    </source>
</reference>
<feature type="transmembrane region" description="Helical" evidence="2">
    <location>
        <begin position="180"/>
        <end position="200"/>
    </location>
</feature>
<accession>A0A409VXB1</accession>
<keyword evidence="2" id="KW-0472">Membrane</keyword>
<dbReference type="Proteomes" id="UP000284706">
    <property type="component" value="Unassembled WGS sequence"/>
</dbReference>